<dbReference type="InterPro" id="IPR006521">
    <property type="entry name" value="Tail_protein_I"/>
</dbReference>
<proteinExistence type="predicted"/>
<dbReference type="NCBIfam" id="TIGR01634">
    <property type="entry name" value="tail_P2_I"/>
    <property type="match status" value="1"/>
</dbReference>
<dbReference type="STRING" id="717774.Marme_1848"/>
<sequence>MSQSTSTSSLHSYSVLPDNKSALERAIELALAEQLYQHASPFPGLLNAETTTNKLLPFLAHDAQVPIWDDDAPDELKRRLARDAWIVRRLAGTKKGIKTALESLGFKGEITPWYEQSAEPYSLEIITAWEHGNNPVNVANAKKLLSYIDEAKSERDTVTLSLAYGVEQNMGLAGAIAPAVNFKSSSHEARLWELETKTELALCGAAQVGTSINNLEIQAELSITNTSAALYLAAGAYVYSIGSVEATAIL</sequence>
<dbReference type="Proteomes" id="UP000001062">
    <property type="component" value="Chromosome"/>
</dbReference>
<dbReference type="KEGG" id="mme:Marme_1848"/>
<dbReference type="PATRIC" id="fig|717774.3.peg.1903"/>
<name>F2K226_MARM1</name>
<evidence type="ECO:0000313" key="2">
    <source>
        <dbReference type="Proteomes" id="UP000001062"/>
    </source>
</evidence>
<dbReference type="Pfam" id="PF09684">
    <property type="entry name" value="Tail_P2_I"/>
    <property type="match status" value="1"/>
</dbReference>
<reference evidence="1 2" key="1">
    <citation type="journal article" date="2012" name="Stand. Genomic Sci.">
        <title>Complete genome sequence of the melanogenic marine bacterium Marinomonas mediterranea type strain (MMB-1(T)).</title>
        <authorList>
            <person name="Lucas-Elio P."/>
            <person name="Goodwin L."/>
            <person name="Woyke T."/>
            <person name="Pitluck S."/>
            <person name="Nolan M."/>
            <person name="Kyrpides N.C."/>
            <person name="Detter J.C."/>
            <person name="Copeland A."/>
            <person name="Teshima H."/>
            <person name="Bruce D."/>
            <person name="Detter C."/>
            <person name="Tapia R."/>
            <person name="Han S."/>
            <person name="Land M.L."/>
            <person name="Ivanova N."/>
            <person name="Mikhailova N."/>
            <person name="Johnston A.W."/>
            <person name="Sanchez-Amat A."/>
        </authorList>
    </citation>
    <scope>NUCLEOTIDE SEQUENCE [LARGE SCALE GENOMIC DNA]</scope>
    <source>
        <strain evidence="2">ATCC 700492 / JCM 21426 / NBRC 103028 / MMB-1</strain>
    </source>
</reference>
<dbReference type="EMBL" id="CP002583">
    <property type="protein sequence ID" value="ADZ91104.1"/>
    <property type="molecule type" value="Genomic_DNA"/>
</dbReference>
<dbReference type="AlphaFoldDB" id="F2K226"/>
<gene>
    <name evidence="1" type="ordered locus">Marme_1848</name>
</gene>
<dbReference type="HOGENOM" id="CLU_1106750_0_0_6"/>
<protein>
    <submittedName>
        <fullName evidence="1">Phage tail protein I</fullName>
    </submittedName>
</protein>
<dbReference type="RefSeq" id="WP_013661009.1">
    <property type="nucleotide sequence ID" value="NC_015276.1"/>
</dbReference>
<organism evidence="1 2">
    <name type="scientific">Marinomonas mediterranea (strain ATCC 700492 / JCM 21426 / NBRC 103028 / MMB-1)</name>
    <dbReference type="NCBI Taxonomy" id="717774"/>
    <lineage>
        <taxon>Bacteria</taxon>
        <taxon>Pseudomonadati</taxon>
        <taxon>Pseudomonadota</taxon>
        <taxon>Gammaproteobacteria</taxon>
        <taxon>Oceanospirillales</taxon>
        <taxon>Oceanospirillaceae</taxon>
        <taxon>Marinomonas</taxon>
    </lineage>
</organism>
<evidence type="ECO:0000313" key="1">
    <source>
        <dbReference type="EMBL" id="ADZ91104.1"/>
    </source>
</evidence>
<accession>F2K226</accession>
<keyword evidence="2" id="KW-1185">Reference proteome</keyword>
<dbReference type="eggNOG" id="COG4385">
    <property type="taxonomic scope" value="Bacteria"/>
</dbReference>